<feature type="transmembrane region" description="Helical" evidence="7">
    <location>
        <begin position="614"/>
        <end position="637"/>
    </location>
</feature>
<feature type="transmembrane region" description="Helical" evidence="7">
    <location>
        <begin position="86"/>
        <end position="105"/>
    </location>
</feature>
<evidence type="ECO:0000313" key="8">
    <source>
        <dbReference type="EMBL" id="AKT36922.1"/>
    </source>
</evidence>
<dbReference type="KEGG" id="ccro:CMC5_010430"/>
<evidence type="ECO:0000256" key="6">
    <source>
        <dbReference type="SAM" id="MobiDB-lite"/>
    </source>
</evidence>
<evidence type="ECO:0000256" key="1">
    <source>
        <dbReference type="ARBA" id="ARBA00004141"/>
    </source>
</evidence>
<feature type="transmembrane region" description="Helical" evidence="7">
    <location>
        <begin position="126"/>
        <end position="146"/>
    </location>
</feature>
<feature type="transmembrane region" description="Helical" evidence="7">
    <location>
        <begin position="394"/>
        <end position="414"/>
    </location>
</feature>
<feature type="transmembrane region" description="Helical" evidence="7">
    <location>
        <begin position="62"/>
        <end position="80"/>
    </location>
</feature>
<dbReference type="RefSeq" id="WP_050429364.1">
    <property type="nucleotide sequence ID" value="NZ_CP012159.1"/>
</dbReference>
<dbReference type="OrthoDB" id="9809340at2"/>
<dbReference type="InterPro" id="IPR004813">
    <property type="entry name" value="OPT"/>
</dbReference>
<organism evidence="8 9">
    <name type="scientific">Chondromyces crocatus</name>
    <dbReference type="NCBI Taxonomy" id="52"/>
    <lineage>
        <taxon>Bacteria</taxon>
        <taxon>Pseudomonadati</taxon>
        <taxon>Myxococcota</taxon>
        <taxon>Polyangia</taxon>
        <taxon>Polyangiales</taxon>
        <taxon>Polyangiaceae</taxon>
        <taxon>Chondromyces</taxon>
    </lineage>
</organism>
<dbReference type="AlphaFoldDB" id="A0A0K1E898"/>
<evidence type="ECO:0000256" key="2">
    <source>
        <dbReference type="ARBA" id="ARBA00022448"/>
    </source>
</evidence>
<dbReference type="EMBL" id="CP012159">
    <property type="protein sequence ID" value="AKT36922.1"/>
    <property type="molecule type" value="Genomic_DNA"/>
</dbReference>
<keyword evidence="3 7" id="KW-0812">Transmembrane</keyword>
<evidence type="ECO:0000256" key="3">
    <source>
        <dbReference type="ARBA" id="ARBA00022692"/>
    </source>
</evidence>
<feature type="transmembrane region" description="Helical" evidence="7">
    <location>
        <begin position="541"/>
        <end position="560"/>
    </location>
</feature>
<protein>
    <submittedName>
        <fullName evidence="8">Peptide transporter</fullName>
    </submittedName>
</protein>
<dbReference type="PANTHER" id="PTHR31645">
    <property type="entry name" value="OLIGOPEPTIDE TRANSPORTER YGL114W-RELATED"/>
    <property type="match status" value="1"/>
</dbReference>
<reference evidence="8 9" key="1">
    <citation type="submission" date="2015-07" db="EMBL/GenBank/DDBJ databases">
        <title>Genome analysis of myxobacterium Chondromyces crocatus Cm c5 reveals a high potential for natural compound synthesis and the genetic basis for the loss of fruiting body formation.</title>
        <authorList>
            <person name="Zaburannyi N."/>
            <person name="Bunk B."/>
            <person name="Maier J."/>
            <person name="Overmann J."/>
            <person name="Mueller R."/>
        </authorList>
    </citation>
    <scope>NUCLEOTIDE SEQUENCE [LARGE SCALE GENOMIC DNA]</scope>
    <source>
        <strain evidence="8 9">Cm c5</strain>
    </source>
</reference>
<feature type="region of interest" description="Disordered" evidence="6">
    <location>
        <begin position="1"/>
        <end position="43"/>
    </location>
</feature>
<feature type="transmembrane region" description="Helical" evidence="7">
    <location>
        <begin position="314"/>
        <end position="333"/>
    </location>
</feature>
<keyword evidence="4 7" id="KW-1133">Transmembrane helix</keyword>
<evidence type="ECO:0000256" key="5">
    <source>
        <dbReference type="ARBA" id="ARBA00023136"/>
    </source>
</evidence>
<dbReference type="Proteomes" id="UP000067626">
    <property type="component" value="Chromosome"/>
</dbReference>
<dbReference type="GO" id="GO:0016020">
    <property type="term" value="C:membrane"/>
    <property type="evidence" value="ECO:0007669"/>
    <property type="project" value="UniProtKB-SubCell"/>
</dbReference>
<feature type="transmembrane region" description="Helical" evidence="7">
    <location>
        <begin position="572"/>
        <end position="594"/>
    </location>
</feature>
<dbReference type="InterPro" id="IPR045035">
    <property type="entry name" value="YSL-like"/>
</dbReference>
<feature type="transmembrane region" description="Helical" evidence="7">
    <location>
        <begin position="480"/>
        <end position="502"/>
    </location>
</feature>
<accession>A0A0K1E898</accession>
<keyword evidence="9" id="KW-1185">Reference proteome</keyword>
<evidence type="ECO:0000256" key="7">
    <source>
        <dbReference type="SAM" id="Phobius"/>
    </source>
</evidence>
<feature type="transmembrane region" description="Helical" evidence="7">
    <location>
        <begin position="283"/>
        <end position="308"/>
    </location>
</feature>
<proteinExistence type="predicted"/>
<feature type="transmembrane region" description="Helical" evidence="7">
    <location>
        <begin position="369"/>
        <end position="388"/>
    </location>
</feature>
<keyword evidence="2" id="KW-0813">Transport</keyword>
<feature type="transmembrane region" description="Helical" evidence="7">
    <location>
        <begin position="257"/>
        <end position="276"/>
    </location>
</feature>
<keyword evidence="5 7" id="KW-0472">Membrane</keyword>
<dbReference type="PANTHER" id="PTHR31645:SF0">
    <property type="entry name" value="OLIGOPEPTIDE TRANSPORTER YGL114W-RELATED"/>
    <property type="match status" value="1"/>
</dbReference>
<name>A0A0K1E898_CHOCO</name>
<sequence length="639" mass="66245">MHGTPEAAPPTPPNDTEASSPGAADPHAPTAAPSGTPESPDPERRWLETVYQRGVPQLTVRAVLSGMVIGAIMCLSNLYVVLKTGWSLGVTVTACILAYALFRALRSVNLTRGEFSMLENNAMGSVASAAGYMTGGGNMAAIPALLMLTGTRPDSGWMFAWFAVIAALGVFAAIPIKRQLINIEALPFPTGTATAETIRSMHGAHGKSDKARMLGWTALVGAIVAFFRDAKAAWIPFNLPKSIHLPFGWRGHSAADWTMSIDGSLILVGAGALMGFRTGWSLLLGAIITYGMIAPALLEQGVIAVASYKAIVQWTLWPGAAILLSSGLLSFAFQWRSVARSFSGLIALVRPNRGPVVEDPLADIECPSWWFPAGFLALGPIMVFLMAYLFGIPWWAGIVALPLALIMGVVAARVTGETDVTPTKALGPVTQLVYGGLVPGNVPANIMGANVTGGVGLHAADLLTDLKSGYLLGANPRQQLFAQLFGVLAGAAVVVPAFNLLIPSVDALGSAEFPAPAVQVWAGVSKALTAGLSGLEPTAKIGIVVGLALGAILTLAERYASPKVRAFIPTASGLGIALVVPGANAIAMFLGALIAELVRRRRADLAEGATVPVASGLIAGESIMGIVVAMLVAFGVLSK</sequence>
<feature type="transmembrane region" description="Helical" evidence="7">
    <location>
        <begin position="158"/>
        <end position="176"/>
    </location>
</feature>
<dbReference type="GO" id="GO:0035673">
    <property type="term" value="F:oligopeptide transmembrane transporter activity"/>
    <property type="evidence" value="ECO:0007669"/>
    <property type="project" value="InterPro"/>
</dbReference>
<dbReference type="STRING" id="52.CMC5_010430"/>
<evidence type="ECO:0000256" key="4">
    <source>
        <dbReference type="ARBA" id="ARBA00022989"/>
    </source>
</evidence>
<comment type="subcellular location">
    <subcellularLocation>
        <location evidence="1">Membrane</location>
        <topology evidence="1">Multi-pass membrane protein</topology>
    </subcellularLocation>
</comment>
<evidence type="ECO:0000313" key="9">
    <source>
        <dbReference type="Proteomes" id="UP000067626"/>
    </source>
</evidence>
<gene>
    <name evidence="8" type="ORF">CMC5_010430</name>
</gene>
<feature type="transmembrane region" description="Helical" evidence="7">
    <location>
        <begin position="214"/>
        <end position="237"/>
    </location>
</feature>
<dbReference type="Pfam" id="PF03169">
    <property type="entry name" value="OPT"/>
    <property type="match status" value="1"/>
</dbReference>